<dbReference type="InterPro" id="IPR023213">
    <property type="entry name" value="CAT-like_dom_sf"/>
</dbReference>
<dbReference type="Gene3D" id="3.30.559.10">
    <property type="entry name" value="Chloramphenicol acetyltransferase-like domain"/>
    <property type="match status" value="1"/>
</dbReference>
<evidence type="ECO:0000256" key="3">
    <source>
        <dbReference type="ARBA" id="ARBA00023315"/>
    </source>
</evidence>
<gene>
    <name evidence="5" type="ORF">U729_2673</name>
</gene>
<reference evidence="5 6" key="1">
    <citation type="journal article" date="2015" name="Infect. Genet. Evol.">
        <title>Genomic sequences of six botulinum neurotoxin-producing strains representing three clostridial species illustrate the mobility and diversity of botulinum neurotoxin genes.</title>
        <authorList>
            <person name="Smith T.J."/>
            <person name="Hill K.K."/>
            <person name="Xie G."/>
            <person name="Foley B.T."/>
            <person name="Williamson C.H."/>
            <person name="Foster J.T."/>
            <person name="Johnson S.L."/>
            <person name="Chertkov O."/>
            <person name="Teshima H."/>
            <person name="Gibbons H.S."/>
            <person name="Johnsky L.A."/>
            <person name="Karavis M.A."/>
            <person name="Smith L.A."/>
        </authorList>
    </citation>
    <scope>NUCLEOTIDE SEQUENCE [LARGE SCALE GENOMIC DNA]</scope>
    <source>
        <strain evidence="5">Sullivan</strain>
    </source>
</reference>
<dbReference type="OrthoDB" id="9805770at2"/>
<dbReference type="SUPFAM" id="SSF52777">
    <property type="entry name" value="CoA-dependent acyltransferases"/>
    <property type="match status" value="1"/>
</dbReference>
<keyword evidence="6" id="KW-1185">Reference proteome</keyword>
<dbReference type="AlphaFoldDB" id="A0A0A7FXN6"/>
<dbReference type="GO" id="GO:0031405">
    <property type="term" value="F:lipoic acid binding"/>
    <property type="evidence" value="ECO:0007669"/>
    <property type="project" value="TreeGrafter"/>
</dbReference>
<accession>A0A0A7FXN6</accession>
<dbReference type="RefSeq" id="WP_052139583.1">
    <property type="nucleotide sequence ID" value="NZ_CP006905.1"/>
</dbReference>
<sequence>MSKLTTINKEKFSVERKLISYMTTKSWQRIPHVSYMYEPDVTDFIDEFKKLKAEDDSFKNVSINSLMLKVFSEGLKFAPKLNAHISYNQSTGEGEIRTIKDINVNMPWILPNGKMMTISINNIEEMSLYEINKYIKEDLGQKISNMDSKSLSKSFSDKINFDTIDSIISGERKISEDNNGENKSKLPLEIGTITISNIGSTYRDQRGAITLLDIIPPQVCVIGFGAILEKPGVYIDENGEKSIGIRKTLPICLAFDHRALDFGEIIPFMKKMDNIFENPNILKSF</sequence>
<dbReference type="Proteomes" id="UP000030635">
    <property type="component" value="Chromosome"/>
</dbReference>
<dbReference type="HOGENOM" id="CLU_899257_0_0_9"/>
<dbReference type="EMBL" id="CP006905">
    <property type="protein sequence ID" value="AIY84357.1"/>
    <property type="molecule type" value="Genomic_DNA"/>
</dbReference>
<keyword evidence="3 5" id="KW-0012">Acyltransferase</keyword>
<dbReference type="GO" id="GO:0005737">
    <property type="term" value="C:cytoplasm"/>
    <property type="evidence" value="ECO:0007669"/>
    <property type="project" value="TreeGrafter"/>
</dbReference>
<feature type="domain" description="2-oxoacid dehydrogenase acyltransferase catalytic" evidence="4">
    <location>
        <begin position="9"/>
        <end position="137"/>
    </location>
</feature>
<dbReference type="eggNOG" id="COG0508">
    <property type="taxonomic scope" value="Bacteria"/>
</dbReference>
<name>A0A0A7FXN6_9CLOT</name>
<organism evidence="5 6">
    <name type="scientific">Clostridium baratii str. Sullivan</name>
    <dbReference type="NCBI Taxonomy" id="1415775"/>
    <lineage>
        <taxon>Bacteria</taxon>
        <taxon>Bacillati</taxon>
        <taxon>Bacillota</taxon>
        <taxon>Clostridia</taxon>
        <taxon>Eubacteriales</taxon>
        <taxon>Clostridiaceae</taxon>
        <taxon>Clostridium</taxon>
    </lineage>
</organism>
<keyword evidence="2 5" id="KW-0808">Transferase</keyword>
<evidence type="ECO:0000313" key="6">
    <source>
        <dbReference type="Proteomes" id="UP000030635"/>
    </source>
</evidence>
<proteinExistence type="predicted"/>
<dbReference type="Pfam" id="PF00198">
    <property type="entry name" value="2-oxoacid_dh"/>
    <property type="match status" value="2"/>
</dbReference>
<feature type="domain" description="2-oxoacid dehydrogenase acyltransferase catalytic" evidence="4">
    <location>
        <begin position="189"/>
        <end position="280"/>
    </location>
</feature>
<evidence type="ECO:0000259" key="4">
    <source>
        <dbReference type="Pfam" id="PF00198"/>
    </source>
</evidence>
<evidence type="ECO:0000256" key="2">
    <source>
        <dbReference type="ARBA" id="ARBA00022679"/>
    </source>
</evidence>
<comment type="cofactor">
    <cofactor evidence="1">
        <name>(R)-lipoate</name>
        <dbReference type="ChEBI" id="CHEBI:83088"/>
    </cofactor>
</comment>
<evidence type="ECO:0000313" key="5">
    <source>
        <dbReference type="EMBL" id="AIY84357.1"/>
    </source>
</evidence>
<evidence type="ECO:0000256" key="1">
    <source>
        <dbReference type="ARBA" id="ARBA00001938"/>
    </source>
</evidence>
<dbReference type="InterPro" id="IPR050743">
    <property type="entry name" value="2-oxoacid_DH_E2_comp"/>
</dbReference>
<dbReference type="KEGG" id="cbv:U729_2673"/>
<dbReference type="InterPro" id="IPR001078">
    <property type="entry name" value="2-oxoacid_DH_actylTfrase"/>
</dbReference>
<dbReference type="GO" id="GO:0016407">
    <property type="term" value="F:acetyltransferase activity"/>
    <property type="evidence" value="ECO:0007669"/>
    <property type="project" value="TreeGrafter"/>
</dbReference>
<dbReference type="PANTHER" id="PTHR43178">
    <property type="entry name" value="DIHYDROLIPOAMIDE ACETYLTRANSFERASE COMPONENT OF PYRUVATE DEHYDROGENASE COMPLEX"/>
    <property type="match status" value="1"/>
</dbReference>
<protein>
    <submittedName>
        <fullName evidence="5">2-oxoacid dehydrogenases acyltransferase family protein</fullName>
    </submittedName>
</protein>
<dbReference type="PANTHER" id="PTHR43178:SF5">
    <property type="entry name" value="LIPOAMIDE ACYLTRANSFERASE COMPONENT OF BRANCHED-CHAIN ALPHA-KETO ACID DEHYDROGENASE COMPLEX, MITOCHONDRIAL"/>
    <property type="match status" value="1"/>
</dbReference>